<evidence type="ECO:0000313" key="2">
    <source>
        <dbReference type="EMBL" id="SUY78028.1"/>
    </source>
</evidence>
<keyword evidence="3" id="KW-1185">Reference proteome</keyword>
<protein>
    <submittedName>
        <fullName evidence="2">Uncharacterized protein</fullName>
    </submittedName>
</protein>
<gene>
    <name evidence="2" type="ORF">NCTC10698_02938</name>
</gene>
<reference evidence="2 3" key="1">
    <citation type="submission" date="2018-06" db="EMBL/GenBank/DDBJ databases">
        <authorList>
            <consortium name="Pathogen Informatics"/>
            <person name="Doyle S."/>
        </authorList>
    </citation>
    <scope>NUCLEOTIDE SEQUENCE [LARGE SCALE GENOMIC DNA]</scope>
    <source>
        <strain evidence="2 3">NCTC10698</strain>
    </source>
</reference>
<proteinExistence type="predicted"/>
<dbReference type="AlphaFoldDB" id="A0A8B4S671"/>
<sequence length="58" mass="6422">MLAALGLKDGVQRKAVAGHPHSDCQKRCNQRIARQRARVEHVFAGIRHLDGKFVCTIG</sequence>
<organism evidence="2 3">
    <name type="scientific">Comamonas testosteroni</name>
    <name type="common">Pseudomonas testosteroni</name>
    <dbReference type="NCBI Taxonomy" id="285"/>
    <lineage>
        <taxon>Bacteria</taxon>
        <taxon>Pseudomonadati</taxon>
        <taxon>Pseudomonadota</taxon>
        <taxon>Betaproteobacteria</taxon>
        <taxon>Burkholderiales</taxon>
        <taxon>Comamonadaceae</taxon>
        <taxon>Comamonas</taxon>
    </lineage>
</organism>
<evidence type="ECO:0000256" key="1">
    <source>
        <dbReference type="SAM" id="MobiDB-lite"/>
    </source>
</evidence>
<dbReference type="Proteomes" id="UP000255070">
    <property type="component" value="Unassembled WGS sequence"/>
</dbReference>
<dbReference type="GeneID" id="63998953"/>
<dbReference type="EMBL" id="UFXL01000001">
    <property type="protein sequence ID" value="SUY78028.1"/>
    <property type="molecule type" value="Genomic_DNA"/>
</dbReference>
<evidence type="ECO:0000313" key="3">
    <source>
        <dbReference type="Proteomes" id="UP000255070"/>
    </source>
</evidence>
<feature type="region of interest" description="Disordered" evidence="1">
    <location>
        <begin position="1"/>
        <end position="23"/>
    </location>
</feature>
<dbReference type="RefSeq" id="WP_003074437.1">
    <property type="nucleotide sequence ID" value="NZ_BBJZ01000024.1"/>
</dbReference>
<accession>A0A8B4S671</accession>
<comment type="caution">
    <text evidence="2">The sequence shown here is derived from an EMBL/GenBank/DDBJ whole genome shotgun (WGS) entry which is preliminary data.</text>
</comment>
<name>A0A8B4S671_COMTE</name>